<feature type="signal peptide" evidence="1">
    <location>
        <begin position="1"/>
        <end position="26"/>
    </location>
</feature>
<reference evidence="2 3" key="1">
    <citation type="journal article" date="2022" name="Front. Microbiol.">
        <title>Identification and characterization of a novel class of self-sufficient cytochrome P450 hydroxylase involved in cyclohexanecarboxylate degradation in Paraburkholderia terrae strain KU-64.</title>
        <authorList>
            <person name="Yamamoto T."/>
            <person name="Hasegawa Y."/>
            <person name="Iwaki H."/>
        </authorList>
    </citation>
    <scope>NUCLEOTIDE SEQUENCE [LARGE SCALE GENOMIC DNA]</scope>
    <source>
        <strain evidence="2 3">KU-64</strain>
    </source>
</reference>
<organism evidence="2 3">
    <name type="scientific">Paraburkholderia terrae</name>
    <dbReference type="NCBI Taxonomy" id="311230"/>
    <lineage>
        <taxon>Bacteria</taxon>
        <taxon>Pseudomonadati</taxon>
        <taxon>Pseudomonadota</taxon>
        <taxon>Betaproteobacteria</taxon>
        <taxon>Burkholderiales</taxon>
        <taxon>Burkholderiaceae</taxon>
        <taxon>Paraburkholderia</taxon>
    </lineage>
</organism>
<evidence type="ECO:0000313" key="3">
    <source>
        <dbReference type="Proteomes" id="UP001319874"/>
    </source>
</evidence>
<name>A0ABN6JV83_9BURK</name>
<proteinExistence type="predicted"/>
<evidence type="ECO:0008006" key="4">
    <source>
        <dbReference type="Google" id="ProtNLM"/>
    </source>
</evidence>
<dbReference type="Proteomes" id="UP001319874">
    <property type="component" value="Chromosome 4"/>
</dbReference>
<keyword evidence="1" id="KW-0732">Signal</keyword>
<dbReference type="RefSeq" id="WP_229517019.1">
    <property type="nucleotide sequence ID" value="NZ_AP024958.1"/>
</dbReference>
<evidence type="ECO:0000313" key="2">
    <source>
        <dbReference type="EMBL" id="BCZ84890.1"/>
    </source>
</evidence>
<protein>
    <recommendedName>
        <fullName evidence="4">Secreted protein</fullName>
    </recommendedName>
</protein>
<keyword evidence="3" id="KW-1185">Reference proteome</keyword>
<accession>A0ABN6JV83</accession>
<sequence>MNTQLKRGMIAIVLALVAMGPDLTDAATDGPHPAAACRTHSATGWAAVKSPQGTVPGEFATGPSLTAQWPINKCSGTKGREPGISPGNAASGYRHVIFIWPML</sequence>
<dbReference type="EMBL" id="AP024958">
    <property type="protein sequence ID" value="BCZ84890.1"/>
    <property type="molecule type" value="Genomic_DNA"/>
</dbReference>
<gene>
    <name evidence="2" type="ORF">PTKU64_85650</name>
</gene>
<feature type="chain" id="PRO_5046647528" description="Secreted protein" evidence="1">
    <location>
        <begin position="27"/>
        <end position="103"/>
    </location>
</feature>
<evidence type="ECO:0000256" key="1">
    <source>
        <dbReference type="SAM" id="SignalP"/>
    </source>
</evidence>